<dbReference type="Gene3D" id="3.30.1370.210">
    <property type="match status" value="2"/>
</dbReference>
<feature type="compositionally biased region" description="Basic and acidic residues" evidence="2">
    <location>
        <begin position="300"/>
        <end position="312"/>
    </location>
</feature>
<dbReference type="EMBL" id="JAVXUP010000001">
    <property type="protein sequence ID" value="KAK3043806.1"/>
    <property type="molecule type" value="Genomic_DNA"/>
</dbReference>
<dbReference type="PANTHER" id="PTHR36886:SF8">
    <property type="entry name" value="ZINC FINGER CCCH DOMAIN-CONTAINING PROTEIN 38"/>
    <property type="match status" value="1"/>
</dbReference>
<accession>A0AA88XBQ6</accession>
<feature type="domain" description="C3H1-type" evidence="3">
    <location>
        <begin position="43"/>
        <end position="70"/>
    </location>
</feature>
<feature type="zinc finger region" description="C3H1-type" evidence="1">
    <location>
        <begin position="130"/>
        <end position="157"/>
    </location>
</feature>
<feature type="domain" description="C3H1-type" evidence="3">
    <location>
        <begin position="130"/>
        <end position="157"/>
    </location>
</feature>
<feature type="region of interest" description="Disordered" evidence="2">
    <location>
        <begin position="1"/>
        <end position="45"/>
    </location>
</feature>
<keyword evidence="1" id="KW-0863">Zinc-finger</keyword>
<dbReference type="PROSITE" id="PS50103">
    <property type="entry name" value="ZF_C3H1"/>
    <property type="match status" value="3"/>
</dbReference>
<feature type="compositionally biased region" description="Basic and acidic residues" evidence="2">
    <location>
        <begin position="26"/>
        <end position="39"/>
    </location>
</feature>
<comment type="caution">
    <text evidence="4">The sequence shown here is derived from an EMBL/GenBank/DDBJ whole genome shotgun (WGS) entry which is preliminary data.</text>
</comment>
<sequence>MGRGRGRSSSRSRVRDRSRSSSPLHDYTHDLRGWIDKRNSGSGIASRPCKDFAVGKCRRGSHCRFFHQDNFDSKNAVRSERDITERWRSRPERGAISKYDDYKTPDGSLDKVYDGQRSYYRADEPLKERSKDSNGCRDFLKGRCHRGASCRYPHDSDAGLNYDRRIRSASDVHDHRRQSNRSGKAPCKFFLMGKCHRDDCRFSHDTPVSRSFDERSDEDRWGHSSDDKNKSWNGPRWDDATEKLTDDRWGHNLDDKKKSWNGPTWDDGAKLSSDAAKSTGWGDSSHGNINFQDVAAEKQTGDRWGHNSDGKRKSWNGPTWDDAAKVSTDTTTSTGWGDSTVGNVNLNDLAAEKTFDGRLGCCEEERTRDAPGWNDEAAQRDEYISLRRRTDNSGADVDTTKFMGLEFVDREVPQLFPEGSPSHTVDGVSMPVCGQNDGQEASLSQLATNVMLLPKVSGGSCFQQHQGGRGHNLAITADFNASNEVNVSEFMIHPKFVPGENVNQTGDDMGCQPKSSSGPDRSCYMLSRSPSNGHNVELNGSVQHIFFHLNPQILTHTDYNGVVRPSEMLESGVPRVIPELSHNGVTFEPITQTNNLPASLTHISQNRQVSQPYPVLNAPNPAVFARSHSSSAHVTPPVDQIPAKSTQEQSLPVGDSLEPRKPDTINNPQVIVERSFPVSACDPKEDDHRSPKLKQQEPVANLEVNRNADAVADKPMQEQEKLHLDTHGKIEEGIGNKDEKAMRVFKIALVEFVKEILKPTWKEGQMSREVHKTVVKKAVDKVTSSIQGDQIPKTQEKIDQYLSFSKTKLTKLVQAYVERFSKS</sequence>
<dbReference type="AlphaFoldDB" id="A0AA88XBQ6"/>
<evidence type="ECO:0000256" key="1">
    <source>
        <dbReference type="PROSITE-ProRule" id="PRU00723"/>
    </source>
</evidence>
<organism evidence="4 5">
    <name type="scientific">Escallonia herrerae</name>
    <dbReference type="NCBI Taxonomy" id="1293975"/>
    <lineage>
        <taxon>Eukaryota</taxon>
        <taxon>Viridiplantae</taxon>
        <taxon>Streptophyta</taxon>
        <taxon>Embryophyta</taxon>
        <taxon>Tracheophyta</taxon>
        <taxon>Spermatophyta</taxon>
        <taxon>Magnoliopsida</taxon>
        <taxon>eudicotyledons</taxon>
        <taxon>Gunneridae</taxon>
        <taxon>Pentapetalae</taxon>
        <taxon>asterids</taxon>
        <taxon>campanulids</taxon>
        <taxon>Escalloniales</taxon>
        <taxon>Escalloniaceae</taxon>
        <taxon>Escallonia</taxon>
    </lineage>
</organism>
<evidence type="ECO:0000256" key="2">
    <source>
        <dbReference type="SAM" id="MobiDB-lite"/>
    </source>
</evidence>
<evidence type="ECO:0000313" key="5">
    <source>
        <dbReference type="Proteomes" id="UP001188597"/>
    </source>
</evidence>
<dbReference type="PANTHER" id="PTHR36886">
    <property type="entry name" value="PROTEIN FRIGIDA-ESSENTIAL 1"/>
    <property type="match status" value="1"/>
</dbReference>
<protein>
    <recommendedName>
        <fullName evidence="3">C3H1-type domain-containing protein</fullName>
    </recommendedName>
</protein>
<keyword evidence="1" id="KW-0862">Zinc</keyword>
<dbReference type="InterPro" id="IPR000571">
    <property type="entry name" value="Znf_CCCH"/>
</dbReference>
<feature type="region of interest" description="Disordered" evidence="2">
    <location>
        <begin position="207"/>
        <end position="288"/>
    </location>
</feature>
<dbReference type="Pfam" id="PF14608">
    <property type="entry name" value="zf-CCCH_2"/>
    <property type="match status" value="2"/>
</dbReference>
<keyword evidence="1" id="KW-0479">Metal-binding</keyword>
<feature type="compositionally biased region" description="Basic and acidic residues" evidence="2">
    <location>
        <begin position="211"/>
        <end position="258"/>
    </location>
</feature>
<feature type="domain" description="C3H1-type" evidence="3">
    <location>
        <begin position="181"/>
        <end position="207"/>
    </location>
</feature>
<feature type="region of interest" description="Disordered" evidence="2">
    <location>
        <begin position="626"/>
        <end position="665"/>
    </location>
</feature>
<name>A0AA88XBQ6_9ASTE</name>
<proteinExistence type="predicted"/>
<dbReference type="GO" id="GO:0008270">
    <property type="term" value="F:zinc ion binding"/>
    <property type="evidence" value="ECO:0007669"/>
    <property type="project" value="UniProtKB-KW"/>
</dbReference>
<gene>
    <name evidence="4" type="ORF">RJ639_000505</name>
</gene>
<reference evidence="4" key="1">
    <citation type="submission" date="2022-12" db="EMBL/GenBank/DDBJ databases">
        <title>Draft genome assemblies for two species of Escallonia (Escalloniales).</title>
        <authorList>
            <person name="Chanderbali A."/>
            <person name="Dervinis C."/>
            <person name="Anghel I."/>
            <person name="Soltis D."/>
            <person name="Soltis P."/>
            <person name="Zapata F."/>
        </authorList>
    </citation>
    <scope>NUCLEOTIDE SEQUENCE</scope>
    <source>
        <strain evidence="4">UCBG64.0493</strain>
        <tissue evidence="4">Leaf</tissue>
    </source>
</reference>
<feature type="zinc finger region" description="C3H1-type" evidence="1">
    <location>
        <begin position="181"/>
        <end position="207"/>
    </location>
</feature>
<dbReference type="InterPro" id="IPR052650">
    <property type="entry name" value="Zinc_finger_CCCH"/>
</dbReference>
<feature type="region of interest" description="Disordered" evidence="2">
    <location>
        <begin position="300"/>
        <end position="334"/>
    </location>
</feature>
<keyword evidence="5" id="KW-1185">Reference proteome</keyword>
<dbReference type="SMART" id="SM00356">
    <property type="entry name" value="ZnF_C3H1"/>
    <property type="match status" value="3"/>
</dbReference>
<evidence type="ECO:0000313" key="4">
    <source>
        <dbReference type="EMBL" id="KAK3043806.1"/>
    </source>
</evidence>
<feature type="zinc finger region" description="C3H1-type" evidence="1">
    <location>
        <begin position="43"/>
        <end position="70"/>
    </location>
</feature>
<feature type="compositionally biased region" description="Basic residues" evidence="2">
    <location>
        <begin position="1"/>
        <end position="12"/>
    </location>
</feature>
<evidence type="ECO:0000259" key="3">
    <source>
        <dbReference type="PROSITE" id="PS50103"/>
    </source>
</evidence>
<dbReference type="Proteomes" id="UP001188597">
    <property type="component" value="Unassembled WGS sequence"/>
</dbReference>